<feature type="transmembrane region" description="Helical" evidence="1">
    <location>
        <begin position="6"/>
        <end position="25"/>
    </location>
</feature>
<dbReference type="EnsemblMetazoa" id="CLYHEMT011237.1">
    <property type="protein sequence ID" value="CLYHEMP011237.1"/>
    <property type="gene ID" value="CLYHEMG011237"/>
</dbReference>
<evidence type="ECO:0000313" key="3">
    <source>
        <dbReference type="Proteomes" id="UP000594262"/>
    </source>
</evidence>
<organism evidence="2 3">
    <name type="scientific">Clytia hemisphaerica</name>
    <dbReference type="NCBI Taxonomy" id="252671"/>
    <lineage>
        <taxon>Eukaryota</taxon>
        <taxon>Metazoa</taxon>
        <taxon>Cnidaria</taxon>
        <taxon>Hydrozoa</taxon>
        <taxon>Hydroidolina</taxon>
        <taxon>Leptothecata</taxon>
        <taxon>Obeliida</taxon>
        <taxon>Clytiidae</taxon>
        <taxon>Clytia</taxon>
    </lineage>
</organism>
<feature type="transmembrane region" description="Helical" evidence="1">
    <location>
        <begin position="106"/>
        <end position="126"/>
    </location>
</feature>
<evidence type="ECO:0000313" key="2">
    <source>
        <dbReference type="EnsemblMetazoa" id="CLYHEMP011237.1"/>
    </source>
</evidence>
<sequence>MKPSNWNIVFFVTSLVELSEIVFLLDNGGYKAGFHKLIACYLLAVLSTFMSYKCEFEKNYQRNRLQRAVSTFLMNLFEFIIPFVVSGEDAVCEKSKGASCKELESFFLVTSIFVLSCHLCRILWYYCGNEDPDEKLLPY</sequence>
<dbReference type="AlphaFoldDB" id="A0A7M5VG54"/>
<evidence type="ECO:0000256" key="1">
    <source>
        <dbReference type="SAM" id="Phobius"/>
    </source>
</evidence>
<feature type="transmembrane region" description="Helical" evidence="1">
    <location>
        <begin position="37"/>
        <end position="53"/>
    </location>
</feature>
<keyword evidence="3" id="KW-1185">Reference proteome</keyword>
<feature type="transmembrane region" description="Helical" evidence="1">
    <location>
        <begin position="65"/>
        <end position="85"/>
    </location>
</feature>
<keyword evidence="1" id="KW-0472">Membrane</keyword>
<proteinExistence type="predicted"/>
<dbReference type="Proteomes" id="UP000594262">
    <property type="component" value="Unplaced"/>
</dbReference>
<keyword evidence="1" id="KW-1133">Transmembrane helix</keyword>
<name>A0A7M5VG54_9CNID</name>
<accession>A0A7M5VG54</accession>
<keyword evidence="1" id="KW-0812">Transmembrane</keyword>
<protein>
    <submittedName>
        <fullName evidence="2">Uncharacterized protein</fullName>
    </submittedName>
</protein>
<reference evidence="2" key="1">
    <citation type="submission" date="2021-01" db="UniProtKB">
        <authorList>
            <consortium name="EnsemblMetazoa"/>
        </authorList>
    </citation>
    <scope>IDENTIFICATION</scope>
</reference>